<feature type="signal peptide" evidence="2">
    <location>
        <begin position="1"/>
        <end position="18"/>
    </location>
</feature>
<feature type="domain" description="CzcB-like barrel-sandwich hybrid" evidence="4">
    <location>
        <begin position="61"/>
        <end position="174"/>
    </location>
</feature>
<dbReference type="Gene3D" id="2.40.30.170">
    <property type="match status" value="1"/>
</dbReference>
<evidence type="ECO:0000259" key="4">
    <source>
        <dbReference type="Pfam" id="PF25973"/>
    </source>
</evidence>
<dbReference type="GO" id="GO:0015562">
    <property type="term" value="F:efflux transmembrane transporter activity"/>
    <property type="evidence" value="ECO:0007669"/>
    <property type="project" value="TreeGrafter"/>
</dbReference>
<dbReference type="EMBL" id="WHPF01000007">
    <property type="protein sequence ID" value="NNV56031.1"/>
    <property type="molecule type" value="Genomic_DNA"/>
</dbReference>
<organism evidence="5 6">
    <name type="scientific">Limnovirga soli</name>
    <dbReference type="NCBI Taxonomy" id="2656915"/>
    <lineage>
        <taxon>Bacteria</taxon>
        <taxon>Pseudomonadati</taxon>
        <taxon>Bacteroidota</taxon>
        <taxon>Chitinophagia</taxon>
        <taxon>Chitinophagales</taxon>
        <taxon>Chitinophagaceae</taxon>
        <taxon>Limnovirga</taxon>
    </lineage>
</organism>
<dbReference type="PRINTS" id="PR01490">
    <property type="entry name" value="RTXTOXIND"/>
</dbReference>
<comment type="caution">
    <text evidence="5">The sequence shown here is derived from an EMBL/GenBank/DDBJ whole genome shotgun (WGS) entry which is preliminary data.</text>
</comment>
<dbReference type="PANTHER" id="PTHR30469">
    <property type="entry name" value="MULTIDRUG RESISTANCE PROTEIN MDTA"/>
    <property type="match status" value="1"/>
</dbReference>
<accession>A0A8J8JX61</accession>
<evidence type="ECO:0000313" key="5">
    <source>
        <dbReference type="EMBL" id="NNV56031.1"/>
    </source>
</evidence>
<protein>
    <submittedName>
        <fullName evidence="5">Efflux RND transporter periplasmic adaptor subunit</fullName>
    </submittedName>
</protein>
<dbReference type="InterPro" id="IPR058792">
    <property type="entry name" value="Beta-barrel_RND_2"/>
</dbReference>
<keyword evidence="2" id="KW-0732">Signal</keyword>
<dbReference type="InterPro" id="IPR058647">
    <property type="entry name" value="BSH_CzcB-like"/>
</dbReference>
<evidence type="ECO:0000313" key="6">
    <source>
        <dbReference type="Proteomes" id="UP000598971"/>
    </source>
</evidence>
<dbReference type="Pfam" id="PF25973">
    <property type="entry name" value="BSH_CzcB"/>
    <property type="match status" value="1"/>
</dbReference>
<dbReference type="NCBIfam" id="TIGR01730">
    <property type="entry name" value="RND_mfp"/>
    <property type="match status" value="1"/>
</dbReference>
<feature type="chain" id="PRO_5035146719" evidence="2">
    <location>
        <begin position="19"/>
        <end position="346"/>
    </location>
</feature>
<dbReference type="Pfam" id="PF25954">
    <property type="entry name" value="Beta-barrel_RND_2"/>
    <property type="match status" value="1"/>
</dbReference>
<evidence type="ECO:0000259" key="3">
    <source>
        <dbReference type="Pfam" id="PF25954"/>
    </source>
</evidence>
<name>A0A8J8JX61_9BACT</name>
<dbReference type="Proteomes" id="UP000598971">
    <property type="component" value="Unassembled WGS sequence"/>
</dbReference>
<dbReference type="AlphaFoldDB" id="A0A8J8JX61"/>
<dbReference type="SUPFAM" id="SSF111369">
    <property type="entry name" value="HlyD-like secretion proteins"/>
    <property type="match status" value="1"/>
</dbReference>
<feature type="domain" description="CusB-like beta-barrel" evidence="3">
    <location>
        <begin position="196"/>
        <end position="268"/>
    </location>
</feature>
<keyword evidence="6" id="KW-1185">Reference proteome</keyword>
<gene>
    <name evidence="5" type="ORF">GD597_11220</name>
</gene>
<dbReference type="Gene3D" id="2.40.50.100">
    <property type="match status" value="1"/>
</dbReference>
<dbReference type="InterPro" id="IPR006143">
    <property type="entry name" value="RND_pump_MFP"/>
</dbReference>
<dbReference type="Gene3D" id="2.40.420.20">
    <property type="match status" value="1"/>
</dbReference>
<reference evidence="5" key="1">
    <citation type="submission" date="2019-10" db="EMBL/GenBank/DDBJ databases">
        <title>Draft genome sequence of Panacibacter sp. KCS-6.</title>
        <authorList>
            <person name="Yim K.J."/>
        </authorList>
    </citation>
    <scope>NUCLEOTIDE SEQUENCE</scope>
    <source>
        <strain evidence="5">KCS-6</strain>
    </source>
</reference>
<sequence length="346" mass="37028">MMYSIVITSLTIAMLASCGETQKPAVVTQDAIIVNTQPVIEKNYAPVLQYAGMIAAGTEAVLSFKIGGVVSRIYVSEGDHVTKGQLLATLDLTEINAQVQQSMQGLSKVQRDVNRVKNLLADTAATLEQYQNVQTQLSVASENLRIAQFNQQYAQIRAAQNGTIIKKIINEGELAGPGAPALILQGNADNDWVVRFGVSDKDWAMLQKGNTAKVMLDAYPETIFTGIVNKIAEAADLASGTYEVEIKVLPQGKKFAAGLFANITLQTSAQQNLKMIPIEALAEADGKIGYVYTLNADKKTVSKLKVNIAFIDKDQVAIATGLTGIAEVITNGSSYLTANSLVSVAQ</sequence>
<proteinExistence type="inferred from homology"/>
<comment type="similarity">
    <text evidence="1">Belongs to the membrane fusion protein (MFP) (TC 8.A.1) family.</text>
</comment>
<dbReference type="PANTHER" id="PTHR30469:SF15">
    <property type="entry name" value="HLYD FAMILY OF SECRETION PROTEINS"/>
    <property type="match status" value="1"/>
</dbReference>
<evidence type="ECO:0000256" key="1">
    <source>
        <dbReference type="ARBA" id="ARBA00009477"/>
    </source>
</evidence>
<evidence type="ECO:0000256" key="2">
    <source>
        <dbReference type="SAM" id="SignalP"/>
    </source>
</evidence>
<dbReference type="GO" id="GO:1990281">
    <property type="term" value="C:efflux pump complex"/>
    <property type="evidence" value="ECO:0007669"/>
    <property type="project" value="TreeGrafter"/>
</dbReference>